<feature type="transmembrane region" description="Helical" evidence="6">
    <location>
        <begin position="180"/>
        <end position="203"/>
    </location>
</feature>
<dbReference type="GO" id="GO:0005886">
    <property type="term" value="C:plasma membrane"/>
    <property type="evidence" value="ECO:0007669"/>
    <property type="project" value="UniProtKB-SubCell"/>
</dbReference>
<gene>
    <name evidence="8" type="ORF">SLNSH_14580</name>
</gene>
<dbReference type="Pfam" id="PF00528">
    <property type="entry name" value="BPD_transp_1"/>
    <property type="match status" value="1"/>
</dbReference>
<evidence type="ECO:0000313" key="9">
    <source>
        <dbReference type="Proteomes" id="UP000239772"/>
    </source>
</evidence>
<proteinExistence type="inferred from homology"/>
<feature type="transmembrane region" description="Helical" evidence="6">
    <location>
        <begin position="298"/>
        <end position="319"/>
    </location>
</feature>
<reference evidence="9" key="1">
    <citation type="submission" date="2018-03" db="EMBL/GenBank/DDBJ databases">
        <authorList>
            <person name="Sun L."/>
            <person name="Liu H."/>
            <person name="Chen W."/>
            <person name="Huang K."/>
            <person name="Liu W."/>
            <person name="Gao X."/>
        </authorList>
    </citation>
    <scope>NUCLEOTIDE SEQUENCE [LARGE SCALE GENOMIC DNA]</scope>
    <source>
        <strain evidence="9">SH9</strain>
    </source>
</reference>
<keyword evidence="3 6" id="KW-0812">Transmembrane</keyword>
<organism evidence="8 9">
    <name type="scientific">Alsobacter soli</name>
    <dbReference type="NCBI Taxonomy" id="2109933"/>
    <lineage>
        <taxon>Bacteria</taxon>
        <taxon>Pseudomonadati</taxon>
        <taxon>Pseudomonadota</taxon>
        <taxon>Alphaproteobacteria</taxon>
        <taxon>Hyphomicrobiales</taxon>
        <taxon>Alsobacteraceae</taxon>
        <taxon>Alsobacter</taxon>
    </lineage>
</organism>
<evidence type="ECO:0000256" key="1">
    <source>
        <dbReference type="ARBA" id="ARBA00004651"/>
    </source>
</evidence>
<dbReference type="AlphaFoldDB" id="A0A2T1HRN3"/>
<dbReference type="PANTHER" id="PTHR30177:SF30">
    <property type="entry name" value="GLYCINE BETAINE UPTAKE SYSTEM PERMEASE PROTEIN YEHY"/>
    <property type="match status" value="1"/>
</dbReference>
<keyword evidence="2 6" id="KW-0813">Transport</keyword>
<dbReference type="SUPFAM" id="SSF161098">
    <property type="entry name" value="MetI-like"/>
    <property type="match status" value="1"/>
</dbReference>
<keyword evidence="9" id="KW-1185">Reference proteome</keyword>
<dbReference type="GO" id="GO:0055085">
    <property type="term" value="P:transmembrane transport"/>
    <property type="evidence" value="ECO:0007669"/>
    <property type="project" value="InterPro"/>
</dbReference>
<evidence type="ECO:0000256" key="4">
    <source>
        <dbReference type="ARBA" id="ARBA00022989"/>
    </source>
</evidence>
<feature type="transmembrane region" description="Helical" evidence="6">
    <location>
        <begin position="215"/>
        <end position="237"/>
    </location>
</feature>
<evidence type="ECO:0000256" key="3">
    <source>
        <dbReference type="ARBA" id="ARBA00022692"/>
    </source>
</evidence>
<dbReference type="Gene3D" id="1.10.3720.10">
    <property type="entry name" value="MetI-like"/>
    <property type="match status" value="1"/>
</dbReference>
<dbReference type="InterPro" id="IPR051204">
    <property type="entry name" value="ABC_transp_perm/SBD"/>
</dbReference>
<accession>A0A2T1HRN3</accession>
<feature type="transmembrane region" description="Helical" evidence="6">
    <location>
        <begin position="352"/>
        <end position="371"/>
    </location>
</feature>
<evidence type="ECO:0000256" key="5">
    <source>
        <dbReference type="ARBA" id="ARBA00023136"/>
    </source>
</evidence>
<dbReference type="GO" id="GO:0031460">
    <property type="term" value="P:glycine betaine transport"/>
    <property type="evidence" value="ECO:0007669"/>
    <property type="project" value="TreeGrafter"/>
</dbReference>
<dbReference type="OrthoDB" id="9801163at2"/>
<feature type="transmembrane region" description="Helical" evidence="6">
    <location>
        <begin position="138"/>
        <end position="155"/>
    </location>
</feature>
<feature type="transmembrane region" description="Helical" evidence="6">
    <location>
        <begin position="109"/>
        <end position="126"/>
    </location>
</feature>
<comment type="caution">
    <text evidence="8">The sequence shown here is derived from an EMBL/GenBank/DDBJ whole genome shotgun (WGS) entry which is preliminary data.</text>
</comment>
<comment type="similarity">
    <text evidence="6">Belongs to the binding-protein-dependent transport system permease family.</text>
</comment>
<dbReference type="InterPro" id="IPR035906">
    <property type="entry name" value="MetI-like_sf"/>
</dbReference>
<comment type="subcellular location">
    <subcellularLocation>
        <location evidence="1 6">Cell membrane</location>
        <topology evidence="1 6">Multi-pass membrane protein</topology>
    </subcellularLocation>
</comment>
<evidence type="ECO:0000256" key="2">
    <source>
        <dbReference type="ARBA" id="ARBA00022448"/>
    </source>
</evidence>
<dbReference type="Proteomes" id="UP000239772">
    <property type="component" value="Unassembled WGS sequence"/>
</dbReference>
<feature type="domain" description="ABC transmembrane type-1" evidence="7">
    <location>
        <begin position="176"/>
        <end position="376"/>
    </location>
</feature>
<feature type="transmembrane region" description="Helical" evidence="6">
    <location>
        <begin position="45"/>
        <end position="66"/>
    </location>
</feature>
<protein>
    <submittedName>
        <fullName evidence="8">ABC transporter permease</fullName>
    </submittedName>
</protein>
<dbReference type="CDD" id="cd06261">
    <property type="entry name" value="TM_PBP2"/>
    <property type="match status" value="1"/>
</dbReference>
<dbReference type="InterPro" id="IPR000515">
    <property type="entry name" value="MetI-like"/>
</dbReference>
<feature type="transmembrane region" description="Helical" evidence="6">
    <location>
        <begin position="325"/>
        <end position="345"/>
    </location>
</feature>
<keyword evidence="5 6" id="KW-0472">Membrane</keyword>
<feature type="transmembrane region" description="Helical" evidence="6">
    <location>
        <begin position="257"/>
        <end position="278"/>
    </location>
</feature>
<feature type="transmembrane region" description="Helical" evidence="6">
    <location>
        <begin position="78"/>
        <end position="97"/>
    </location>
</feature>
<evidence type="ECO:0000313" key="8">
    <source>
        <dbReference type="EMBL" id="PSC04292.1"/>
    </source>
</evidence>
<dbReference type="PANTHER" id="PTHR30177">
    <property type="entry name" value="GLYCINE BETAINE/L-PROLINE TRANSPORT SYSTEM PERMEASE PROTEIN PROW"/>
    <property type="match status" value="1"/>
</dbReference>
<sequence length="383" mass="38083">MLRGIDRLGALLCLIGAGGLLALPFLTFKANRIAAGAPKSVVESLGAPGAGAFLGALALVAGLALFDRRPAVRLVGALGGLAALILAVGFGAAALSPPGDSFARVSPGAAVWLLLLALAMLAADALARLRLSPPTRVLALGTAALGAALVLRSGLLDPLSILREHATRADVFGRELRQHLWLAGGSVAAAIAVGAPLGALCHLNRKLRGVALPVLNMVQTIPSIALFGLLMGPLAWLGRTVPLAGDLGIRGIGAAPALLALTLYALLPVTANTALGLARAPAEAVDAAAGMGMTRGQILWGVEIPLALPVIVAGVRVVLVQNIGLATVAALIGGGGLGTFVFQGVGQTAIDLVLLGAAPTVALAFCAAVLLDAAVDALGGRRA</sequence>
<dbReference type="PROSITE" id="PS50928">
    <property type="entry name" value="ABC_TM1"/>
    <property type="match status" value="1"/>
</dbReference>
<evidence type="ECO:0000256" key="6">
    <source>
        <dbReference type="RuleBase" id="RU363032"/>
    </source>
</evidence>
<evidence type="ECO:0000259" key="7">
    <source>
        <dbReference type="PROSITE" id="PS50928"/>
    </source>
</evidence>
<keyword evidence="4 6" id="KW-1133">Transmembrane helix</keyword>
<name>A0A2T1HRN3_9HYPH</name>
<dbReference type="EMBL" id="PVZS01000015">
    <property type="protein sequence ID" value="PSC04292.1"/>
    <property type="molecule type" value="Genomic_DNA"/>
</dbReference>